<dbReference type="AlphaFoldDB" id="A0A9P0E4U7"/>
<evidence type="ECO:0000313" key="2">
    <source>
        <dbReference type="EMBL" id="CAH1389873.1"/>
    </source>
</evidence>
<reference evidence="2" key="1">
    <citation type="submission" date="2022-01" db="EMBL/GenBank/DDBJ databases">
        <authorList>
            <person name="King R."/>
        </authorList>
    </citation>
    <scope>NUCLEOTIDE SEQUENCE</scope>
</reference>
<dbReference type="EMBL" id="OV725077">
    <property type="protein sequence ID" value="CAH1389873.1"/>
    <property type="molecule type" value="Genomic_DNA"/>
</dbReference>
<gene>
    <name evidence="2" type="ORF">NEZAVI_LOCUS1168</name>
</gene>
<protein>
    <submittedName>
        <fullName evidence="2">Uncharacterized protein</fullName>
    </submittedName>
</protein>
<proteinExistence type="predicted"/>
<accession>A0A9P0E4U7</accession>
<feature type="region of interest" description="Disordered" evidence="1">
    <location>
        <begin position="28"/>
        <end position="64"/>
    </location>
</feature>
<evidence type="ECO:0000256" key="1">
    <source>
        <dbReference type="SAM" id="MobiDB-lite"/>
    </source>
</evidence>
<dbReference type="Proteomes" id="UP001152798">
    <property type="component" value="Chromosome 1"/>
</dbReference>
<sequence length="64" mass="6983">MITSSGPVTVTESQLRLYGPITSSCVSGLPNHRKIEPTRGQGKMQSIRKIEPTRGQGKMQSIEV</sequence>
<name>A0A9P0E4U7_NEZVI</name>
<organism evidence="2 3">
    <name type="scientific">Nezara viridula</name>
    <name type="common">Southern green stink bug</name>
    <name type="synonym">Cimex viridulus</name>
    <dbReference type="NCBI Taxonomy" id="85310"/>
    <lineage>
        <taxon>Eukaryota</taxon>
        <taxon>Metazoa</taxon>
        <taxon>Ecdysozoa</taxon>
        <taxon>Arthropoda</taxon>
        <taxon>Hexapoda</taxon>
        <taxon>Insecta</taxon>
        <taxon>Pterygota</taxon>
        <taxon>Neoptera</taxon>
        <taxon>Paraneoptera</taxon>
        <taxon>Hemiptera</taxon>
        <taxon>Heteroptera</taxon>
        <taxon>Panheteroptera</taxon>
        <taxon>Pentatomomorpha</taxon>
        <taxon>Pentatomoidea</taxon>
        <taxon>Pentatomidae</taxon>
        <taxon>Pentatominae</taxon>
        <taxon>Nezara</taxon>
    </lineage>
</organism>
<evidence type="ECO:0000313" key="3">
    <source>
        <dbReference type="Proteomes" id="UP001152798"/>
    </source>
</evidence>
<keyword evidence="3" id="KW-1185">Reference proteome</keyword>